<dbReference type="InterPro" id="IPR001789">
    <property type="entry name" value="Sig_transdc_resp-reg_receiver"/>
</dbReference>
<dbReference type="PROSITE" id="PS50110">
    <property type="entry name" value="RESPONSE_REGULATORY"/>
    <property type="match status" value="1"/>
</dbReference>
<dbReference type="PANTHER" id="PTHR45526">
    <property type="entry name" value="TRANSCRIPTIONAL REGULATORY PROTEIN DPIA"/>
    <property type="match status" value="1"/>
</dbReference>
<dbReference type="InterPro" id="IPR011006">
    <property type="entry name" value="CheY-like_superfamily"/>
</dbReference>
<dbReference type="PANTHER" id="PTHR45526:SF1">
    <property type="entry name" value="TRANSCRIPTIONAL REGULATORY PROTEIN DCUR-RELATED"/>
    <property type="match status" value="1"/>
</dbReference>
<dbReference type="GO" id="GO:0003677">
    <property type="term" value="F:DNA binding"/>
    <property type="evidence" value="ECO:0007669"/>
    <property type="project" value="InterPro"/>
</dbReference>
<dbReference type="Gene3D" id="3.40.50.2300">
    <property type="match status" value="1"/>
</dbReference>
<dbReference type="GO" id="GO:0000156">
    <property type="term" value="F:phosphorelay response regulator activity"/>
    <property type="evidence" value="ECO:0007669"/>
    <property type="project" value="TreeGrafter"/>
</dbReference>
<evidence type="ECO:0000259" key="3">
    <source>
        <dbReference type="PROSITE" id="PS50930"/>
    </source>
</evidence>
<dbReference type="SUPFAM" id="SSF52172">
    <property type="entry name" value="CheY-like"/>
    <property type="match status" value="1"/>
</dbReference>
<keyword evidence="5" id="KW-1185">Reference proteome</keyword>
<feature type="modified residue" description="4-aspartylphosphate" evidence="1">
    <location>
        <position position="57"/>
    </location>
</feature>
<evidence type="ECO:0000259" key="2">
    <source>
        <dbReference type="PROSITE" id="PS50110"/>
    </source>
</evidence>
<dbReference type="RefSeq" id="WP_111565931.1">
    <property type="nucleotide sequence ID" value="NZ_QLMI01000001.1"/>
</dbReference>
<proteinExistence type="predicted"/>
<keyword evidence="1" id="KW-0597">Phosphoprotein</keyword>
<dbReference type="Pfam" id="PF04397">
    <property type="entry name" value="LytTR"/>
    <property type="match status" value="1"/>
</dbReference>
<protein>
    <submittedName>
        <fullName evidence="4">LytTR family two component transcriptional regulator</fullName>
    </submittedName>
</protein>
<dbReference type="InterPro" id="IPR007492">
    <property type="entry name" value="LytTR_DNA-bd_dom"/>
</dbReference>
<dbReference type="AlphaFoldDB" id="A0A327YXV0"/>
<gene>
    <name evidence="4" type="ORF">B0I03_101562</name>
</gene>
<evidence type="ECO:0000256" key="1">
    <source>
        <dbReference type="PROSITE-ProRule" id="PRU00169"/>
    </source>
</evidence>
<dbReference type="PROSITE" id="PS50930">
    <property type="entry name" value="HTH_LYTTR"/>
    <property type="match status" value="1"/>
</dbReference>
<dbReference type="OrthoDB" id="2168082at2"/>
<reference evidence="4 5" key="1">
    <citation type="submission" date="2018-06" db="EMBL/GenBank/DDBJ databases">
        <title>Genomic Encyclopedia of Type Strains, Phase III (KMG-III): the genomes of soil and plant-associated and newly described type strains.</title>
        <authorList>
            <person name="Whitman W."/>
        </authorList>
    </citation>
    <scope>NUCLEOTIDE SEQUENCE [LARGE SCALE GENOMIC DNA]</scope>
    <source>
        <strain evidence="4 5">CGMCC 1.12398</strain>
    </source>
</reference>
<organism evidence="4 5">
    <name type="scientific">Flavobacterium aquaticum</name>
    <dbReference type="NCBI Taxonomy" id="1236486"/>
    <lineage>
        <taxon>Bacteria</taxon>
        <taxon>Pseudomonadati</taxon>
        <taxon>Bacteroidota</taxon>
        <taxon>Flavobacteriia</taxon>
        <taxon>Flavobacteriales</taxon>
        <taxon>Flavobacteriaceae</taxon>
        <taxon>Flavobacterium</taxon>
    </lineage>
</organism>
<dbReference type="InterPro" id="IPR051271">
    <property type="entry name" value="2C-system_Tx_regulators"/>
</dbReference>
<dbReference type="SMART" id="SM00850">
    <property type="entry name" value="LytTR"/>
    <property type="match status" value="1"/>
</dbReference>
<dbReference type="SMART" id="SM00448">
    <property type="entry name" value="REC"/>
    <property type="match status" value="1"/>
</dbReference>
<dbReference type="EMBL" id="QLMI01000001">
    <property type="protein sequence ID" value="RAK25386.1"/>
    <property type="molecule type" value="Genomic_DNA"/>
</dbReference>
<dbReference type="Proteomes" id="UP000249620">
    <property type="component" value="Unassembled WGS sequence"/>
</dbReference>
<evidence type="ECO:0000313" key="5">
    <source>
        <dbReference type="Proteomes" id="UP000249620"/>
    </source>
</evidence>
<accession>A0A327YXV0</accession>
<dbReference type="Pfam" id="PF00072">
    <property type="entry name" value="Response_reg"/>
    <property type="match status" value="1"/>
</dbReference>
<feature type="domain" description="HTH LytTR-type" evidence="3">
    <location>
        <begin position="146"/>
        <end position="250"/>
    </location>
</feature>
<comment type="caution">
    <text evidence="4">The sequence shown here is derived from an EMBL/GenBank/DDBJ whole genome shotgun (WGS) entry which is preliminary data.</text>
</comment>
<sequence>MQKHNVLLVEDEESNLELLKYFIINFIDNLNIIGEATNVEEALIIYKNTKPDIIILDIQLQEKDAFDFLDLVNFGEFEIIFVTAYESYALKAFKYNVIDYILKPFAIEDLKKATEKCIRRIEERKLFDSKNFEKNNNSNIDSNNTLSIPSIDRVDIINKSDIIFCKSDGRYTTFYLKNNSEYVASKNLGEYETMLEHDGFFRIHYSYMVNLNNLITINKKNSYYFCDMINNISLPIAKRRVESLRVYLKFEFKKKA</sequence>
<name>A0A327YXV0_9FLAO</name>
<evidence type="ECO:0000313" key="4">
    <source>
        <dbReference type="EMBL" id="RAK25386.1"/>
    </source>
</evidence>
<dbReference type="Gene3D" id="2.40.50.1020">
    <property type="entry name" value="LytTr DNA-binding domain"/>
    <property type="match status" value="1"/>
</dbReference>
<feature type="domain" description="Response regulatory" evidence="2">
    <location>
        <begin position="5"/>
        <end position="118"/>
    </location>
</feature>